<gene>
    <name evidence="4" type="ORF">GGD55_000997</name>
</gene>
<comment type="function">
    <text evidence="2">Antitoxin component of a type II toxin-antitoxin (TA) system.</text>
</comment>
<dbReference type="Gene3D" id="3.40.1620.10">
    <property type="entry name" value="YefM-like domain"/>
    <property type="match status" value="1"/>
</dbReference>
<feature type="region of interest" description="Disordered" evidence="3">
    <location>
        <begin position="1"/>
        <end position="26"/>
    </location>
</feature>
<comment type="similarity">
    <text evidence="1 2">Belongs to the phD/YefM antitoxin family.</text>
</comment>
<evidence type="ECO:0000313" key="5">
    <source>
        <dbReference type="Proteomes" id="UP000585507"/>
    </source>
</evidence>
<accession>A0A7W8U7M2</accession>
<dbReference type="InterPro" id="IPR006442">
    <property type="entry name" value="Antitoxin_Phd/YefM"/>
</dbReference>
<dbReference type="SUPFAM" id="SSF143120">
    <property type="entry name" value="YefM-like"/>
    <property type="match status" value="1"/>
</dbReference>
<dbReference type="Pfam" id="PF02604">
    <property type="entry name" value="PhdYeFM_antitox"/>
    <property type="match status" value="1"/>
</dbReference>
<evidence type="ECO:0000256" key="3">
    <source>
        <dbReference type="SAM" id="MobiDB-lite"/>
    </source>
</evidence>
<dbReference type="AlphaFoldDB" id="A0A7W8U7M2"/>
<reference evidence="4 5" key="1">
    <citation type="submission" date="2020-08" db="EMBL/GenBank/DDBJ databases">
        <title>Genomic Encyclopedia of Type Strains, Phase IV (KMG-V): Genome sequencing to study the core and pangenomes of soil and plant-associated prokaryotes.</title>
        <authorList>
            <person name="Whitman W."/>
        </authorList>
    </citation>
    <scope>NUCLEOTIDE SEQUENCE [LARGE SCALE GENOMIC DNA]</scope>
    <source>
        <strain evidence="4 5">SEMIA 4084</strain>
    </source>
</reference>
<organism evidence="4 5">
    <name type="scientific">Rhizobium giardinii</name>
    <dbReference type="NCBI Taxonomy" id="56731"/>
    <lineage>
        <taxon>Bacteria</taxon>
        <taxon>Pseudomonadati</taxon>
        <taxon>Pseudomonadota</taxon>
        <taxon>Alphaproteobacteria</taxon>
        <taxon>Hyphomicrobiales</taxon>
        <taxon>Rhizobiaceae</taxon>
        <taxon>Rhizobium/Agrobacterium group</taxon>
        <taxon>Rhizobium</taxon>
    </lineage>
</organism>
<dbReference type="InterPro" id="IPR036165">
    <property type="entry name" value="YefM-like_sf"/>
</dbReference>
<protein>
    <recommendedName>
        <fullName evidence="2">Antitoxin</fullName>
    </recommendedName>
</protein>
<dbReference type="NCBIfam" id="TIGR01552">
    <property type="entry name" value="phd_fam"/>
    <property type="match status" value="1"/>
</dbReference>
<evidence type="ECO:0000256" key="2">
    <source>
        <dbReference type="RuleBase" id="RU362080"/>
    </source>
</evidence>
<comment type="caution">
    <text evidence="4">The sequence shown here is derived from an EMBL/GenBank/DDBJ whole genome shotgun (WGS) entry which is preliminary data.</text>
</comment>
<feature type="compositionally biased region" description="Polar residues" evidence="3">
    <location>
        <begin position="1"/>
        <end position="14"/>
    </location>
</feature>
<keyword evidence="5" id="KW-1185">Reference proteome</keyword>
<sequence>MVTTLSSREFNQDTGRAKKAAESGPVFITDRGRPAHVLLSIEEYRRLTEPKAAEPVKEKTIAELLSMPADDDIDFEPPRLGGDWGLKIPDFS</sequence>
<evidence type="ECO:0000313" key="4">
    <source>
        <dbReference type="EMBL" id="MBB5534326.1"/>
    </source>
</evidence>
<proteinExistence type="inferred from homology"/>
<evidence type="ECO:0000256" key="1">
    <source>
        <dbReference type="ARBA" id="ARBA00009981"/>
    </source>
</evidence>
<name>A0A7W8U7M2_9HYPH</name>
<dbReference type="EMBL" id="JACHBK010000002">
    <property type="protein sequence ID" value="MBB5534326.1"/>
    <property type="molecule type" value="Genomic_DNA"/>
</dbReference>
<dbReference type="RefSeq" id="WP_018326862.1">
    <property type="nucleotide sequence ID" value="NZ_JACHBK010000002.1"/>
</dbReference>
<dbReference type="Proteomes" id="UP000585507">
    <property type="component" value="Unassembled WGS sequence"/>
</dbReference>